<evidence type="ECO:0000313" key="1">
    <source>
        <dbReference type="EMBL" id="GAF74665.1"/>
    </source>
</evidence>
<dbReference type="AlphaFoldDB" id="X0TF34"/>
<organism evidence="1">
    <name type="scientific">marine sediment metagenome</name>
    <dbReference type="NCBI Taxonomy" id="412755"/>
    <lineage>
        <taxon>unclassified sequences</taxon>
        <taxon>metagenomes</taxon>
        <taxon>ecological metagenomes</taxon>
    </lineage>
</organism>
<name>X0TF34_9ZZZZ</name>
<feature type="non-terminal residue" evidence="1">
    <location>
        <position position="1"/>
    </location>
</feature>
<dbReference type="EMBL" id="BARS01005521">
    <property type="protein sequence ID" value="GAF74665.1"/>
    <property type="molecule type" value="Genomic_DNA"/>
</dbReference>
<sequence length="34" mass="3992">AINFSLMKRSGIGKVFAFDYHYSIFGFEKIPPFY</sequence>
<accession>X0TF34</accession>
<reference evidence="1" key="1">
    <citation type="journal article" date="2014" name="Front. Microbiol.">
        <title>High frequency of phylogenetically diverse reductive dehalogenase-homologous genes in deep subseafloor sedimentary metagenomes.</title>
        <authorList>
            <person name="Kawai M."/>
            <person name="Futagami T."/>
            <person name="Toyoda A."/>
            <person name="Takaki Y."/>
            <person name="Nishi S."/>
            <person name="Hori S."/>
            <person name="Arai W."/>
            <person name="Tsubouchi T."/>
            <person name="Morono Y."/>
            <person name="Uchiyama I."/>
            <person name="Ito T."/>
            <person name="Fujiyama A."/>
            <person name="Inagaki F."/>
            <person name="Takami H."/>
        </authorList>
    </citation>
    <scope>NUCLEOTIDE SEQUENCE</scope>
    <source>
        <strain evidence="1">Expedition CK06-06</strain>
    </source>
</reference>
<gene>
    <name evidence="1" type="ORF">S01H1_10829</name>
</gene>
<protein>
    <submittedName>
        <fullName evidence="1">Uncharacterized protein</fullName>
    </submittedName>
</protein>
<proteinExistence type="predicted"/>
<comment type="caution">
    <text evidence="1">The sequence shown here is derived from an EMBL/GenBank/DDBJ whole genome shotgun (WGS) entry which is preliminary data.</text>
</comment>